<evidence type="ECO:0000313" key="1">
    <source>
        <dbReference type="EMBL" id="KAK3195093.1"/>
    </source>
</evidence>
<accession>A0AAE0DXZ9</accession>
<sequence length="151" mass="16977">MTQPYYKVILLDGALRVDRVDEFDVLESAWVPIPLKQPIMQTDLEATNVIGSQDGQDLRVRMLAKSDSASLESLNELDSAEVVLLDGPRKLERVGFHSHVSRIRQLSIFGNDEGISDPGFNSYLTHLDKVQTGFIEVHLETEGYSIWWCGS</sequence>
<organism evidence="1 2">
    <name type="scientific">Dipteronia sinensis</name>
    <dbReference type="NCBI Taxonomy" id="43782"/>
    <lineage>
        <taxon>Eukaryota</taxon>
        <taxon>Viridiplantae</taxon>
        <taxon>Streptophyta</taxon>
        <taxon>Embryophyta</taxon>
        <taxon>Tracheophyta</taxon>
        <taxon>Spermatophyta</taxon>
        <taxon>Magnoliopsida</taxon>
        <taxon>eudicotyledons</taxon>
        <taxon>Gunneridae</taxon>
        <taxon>Pentapetalae</taxon>
        <taxon>rosids</taxon>
        <taxon>malvids</taxon>
        <taxon>Sapindales</taxon>
        <taxon>Sapindaceae</taxon>
        <taxon>Hippocastanoideae</taxon>
        <taxon>Acereae</taxon>
        <taxon>Dipteronia</taxon>
    </lineage>
</organism>
<name>A0AAE0DXZ9_9ROSI</name>
<comment type="caution">
    <text evidence="1">The sequence shown here is derived from an EMBL/GenBank/DDBJ whole genome shotgun (WGS) entry which is preliminary data.</text>
</comment>
<gene>
    <name evidence="1" type="ORF">Dsin_026403</name>
</gene>
<proteinExistence type="predicted"/>
<protein>
    <submittedName>
        <fullName evidence="1">Uncharacterized protein</fullName>
    </submittedName>
</protein>
<reference evidence="1" key="1">
    <citation type="journal article" date="2023" name="Plant J.">
        <title>Genome sequences and population genomics provide insights into the demographic history, inbreeding, and mutation load of two 'living fossil' tree species of Dipteronia.</title>
        <authorList>
            <person name="Feng Y."/>
            <person name="Comes H.P."/>
            <person name="Chen J."/>
            <person name="Zhu S."/>
            <person name="Lu R."/>
            <person name="Zhang X."/>
            <person name="Li P."/>
            <person name="Qiu J."/>
            <person name="Olsen K.M."/>
            <person name="Qiu Y."/>
        </authorList>
    </citation>
    <scope>NUCLEOTIDE SEQUENCE</scope>
    <source>
        <strain evidence="1">NBL</strain>
    </source>
</reference>
<dbReference type="EMBL" id="JANJYJ010000008">
    <property type="protein sequence ID" value="KAK3195093.1"/>
    <property type="molecule type" value="Genomic_DNA"/>
</dbReference>
<evidence type="ECO:0000313" key="2">
    <source>
        <dbReference type="Proteomes" id="UP001281410"/>
    </source>
</evidence>
<keyword evidence="2" id="KW-1185">Reference proteome</keyword>
<dbReference type="Proteomes" id="UP001281410">
    <property type="component" value="Unassembled WGS sequence"/>
</dbReference>
<dbReference type="AlphaFoldDB" id="A0AAE0DXZ9"/>